<dbReference type="EMBL" id="JABWRB020000002">
    <property type="protein sequence ID" value="MBV4497520.1"/>
    <property type="molecule type" value="Genomic_DNA"/>
</dbReference>
<evidence type="ECO:0000256" key="1">
    <source>
        <dbReference type="SAM" id="MobiDB-lite"/>
    </source>
</evidence>
<dbReference type="InterPro" id="IPR002525">
    <property type="entry name" value="Transp_IS110-like_N"/>
</dbReference>
<dbReference type="Proteomes" id="UP000636518">
    <property type="component" value="Unassembled WGS sequence"/>
</dbReference>
<protein>
    <submittedName>
        <fullName evidence="6">IS110 family transposase</fullName>
    </submittedName>
</protein>
<accession>A0A9E2SXW0</accession>
<feature type="region of interest" description="Disordered" evidence="1">
    <location>
        <begin position="257"/>
        <end position="277"/>
    </location>
</feature>
<sequence>MARKKQQKRFEVIHPHCAGIDIGSREHWVGVNPDQSDKPVRCFPAFTEDLVSLAEWLESLKIKVVAMEATGVYWIPLFELLDSRGFEVYLVNSRATRQISGRKSDVLDCQWIWQLMTHGLLRGAFRPADDICSMRSLVRQRAMKVRDQAKTINRMQKALTQMNIQLANVISNIAGVTGMKIIKAIIDGERDPQVLANFRDGRIKADHQTIARSLHGNWRVEHLHALAQEVAAHDFLEKQIAECDRTITQALDRLPVLNHEPTQPTKPLRSPHRSADEQASLHQALVRIMGVDLTAIPTIGIESALVLASEVGPDLSRFPTEQHFSSWMGVAPSTRISGGKPLPGHVPKVFNRAAQALKQAASSARTDKSFIGASHRARLARMDTACAIKATAHQLARLIYAMLTKGQPYVAQDMNEYEAKSRDRQLRALQRKATKLGVRLVAA</sequence>
<reference evidence="6 10" key="1">
    <citation type="journal article" date="2020" name="Microorganisms">
        <title>Reliable Identification of Environmental Pseudomonas Isolates Using the rpoD Gene.</title>
        <authorList>
            <consortium name="The Broad Institute Genome Sequencing Platform"/>
            <person name="Girard L."/>
            <person name="Lood C."/>
            <person name="Rokni-Zadeh H."/>
            <person name="van Noort V."/>
            <person name="Lavigne R."/>
            <person name="De Mot R."/>
        </authorList>
    </citation>
    <scope>NUCLEOTIDE SEQUENCE [LARGE SCALE GENOMIC DNA]</scope>
    <source>
        <strain evidence="6 10">SWRI12</strain>
    </source>
</reference>
<evidence type="ECO:0000313" key="9">
    <source>
        <dbReference type="EMBL" id="MBV4498460.1"/>
    </source>
</evidence>
<dbReference type="GO" id="GO:0004803">
    <property type="term" value="F:transposase activity"/>
    <property type="evidence" value="ECO:0007669"/>
    <property type="project" value="InterPro"/>
</dbReference>
<dbReference type="EMBL" id="JABWRB020000003">
    <property type="protein sequence ID" value="MBV4497969.1"/>
    <property type="molecule type" value="Genomic_DNA"/>
</dbReference>
<evidence type="ECO:0000313" key="5">
    <source>
        <dbReference type="EMBL" id="MBV4495001.1"/>
    </source>
</evidence>
<evidence type="ECO:0000313" key="10">
    <source>
        <dbReference type="Proteomes" id="UP000636518"/>
    </source>
</evidence>
<dbReference type="EMBL" id="JABWRB020000005">
    <property type="protein sequence ID" value="MBV4498460.1"/>
    <property type="molecule type" value="Genomic_DNA"/>
</dbReference>
<dbReference type="InterPro" id="IPR003346">
    <property type="entry name" value="Transposase_20"/>
</dbReference>
<evidence type="ECO:0000259" key="3">
    <source>
        <dbReference type="Pfam" id="PF02371"/>
    </source>
</evidence>
<evidence type="ECO:0000259" key="2">
    <source>
        <dbReference type="Pfam" id="PF01548"/>
    </source>
</evidence>
<organism evidence="6 10">
    <name type="scientific">Pseudomonas zanjanensis</name>
    <dbReference type="NCBI Taxonomy" id="2745496"/>
    <lineage>
        <taxon>Bacteria</taxon>
        <taxon>Pseudomonadati</taxon>
        <taxon>Pseudomonadota</taxon>
        <taxon>Gammaproteobacteria</taxon>
        <taxon>Pseudomonadales</taxon>
        <taxon>Pseudomonadaceae</taxon>
        <taxon>Pseudomonas</taxon>
    </lineage>
</organism>
<dbReference type="InterPro" id="IPR047650">
    <property type="entry name" value="Transpos_IS110"/>
</dbReference>
<keyword evidence="10" id="KW-1185">Reference proteome</keyword>
<evidence type="ECO:0000313" key="7">
    <source>
        <dbReference type="EMBL" id="MBV4497520.1"/>
    </source>
</evidence>
<dbReference type="GO" id="GO:0006313">
    <property type="term" value="P:DNA transposition"/>
    <property type="evidence" value="ECO:0007669"/>
    <property type="project" value="InterPro"/>
</dbReference>
<dbReference type="Pfam" id="PF01548">
    <property type="entry name" value="DEDD_Tnp_IS110"/>
    <property type="match status" value="1"/>
</dbReference>
<dbReference type="GO" id="GO:0003677">
    <property type="term" value="F:DNA binding"/>
    <property type="evidence" value="ECO:0007669"/>
    <property type="project" value="InterPro"/>
</dbReference>
<dbReference type="PANTHER" id="PTHR33055:SF13">
    <property type="entry name" value="TRANSPOSASE"/>
    <property type="match status" value="1"/>
</dbReference>
<evidence type="ECO:0000313" key="6">
    <source>
        <dbReference type="EMBL" id="MBV4497362.1"/>
    </source>
</evidence>
<dbReference type="NCBIfam" id="NF033542">
    <property type="entry name" value="transpos_IS110"/>
    <property type="match status" value="1"/>
</dbReference>
<dbReference type="RefSeq" id="WP_217884307.1">
    <property type="nucleotide sequence ID" value="NZ_JABWRB020000001.1"/>
</dbReference>
<dbReference type="EMBL" id="JABWRB020000001">
    <property type="protein sequence ID" value="MBV4494661.1"/>
    <property type="molecule type" value="Genomic_DNA"/>
</dbReference>
<dbReference type="PANTHER" id="PTHR33055">
    <property type="entry name" value="TRANSPOSASE FOR INSERTION SEQUENCE ELEMENT IS1111A"/>
    <property type="match status" value="1"/>
</dbReference>
<evidence type="ECO:0000313" key="4">
    <source>
        <dbReference type="EMBL" id="MBV4494661.1"/>
    </source>
</evidence>
<dbReference type="Pfam" id="PF02371">
    <property type="entry name" value="Transposase_20"/>
    <property type="match status" value="1"/>
</dbReference>
<dbReference type="EMBL" id="JABWRB020000002">
    <property type="protein sequence ID" value="MBV4497362.1"/>
    <property type="molecule type" value="Genomic_DNA"/>
</dbReference>
<dbReference type="EMBL" id="JABWRB020000001">
    <property type="protein sequence ID" value="MBV4495001.1"/>
    <property type="molecule type" value="Genomic_DNA"/>
</dbReference>
<feature type="domain" description="Transposase IS110-like N-terminal" evidence="2">
    <location>
        <begin position="18"/>
        <end position="163"/>
    </location>
</feature>
<gene>
    <name evidence="4" type="ORF">HU715_004765</name>
    <name evidence="5" type="ORF">HU715_006485</name>
    <name evidence="6" type="ORF">HU715_018615</name>
    <name evidence="7" type="ORF">HU715_019415</name>
    <name evidence="8" type="ORF">HU715_021730</name>
    <name evidence="9" type="ORF">HU715_024270</name>
</gene>
<name>A0A9E2SXW0_9PSED</name>
<reference evidence="6" key="2">
    <citation type="submission" date="2021-06" db="EMBL/GenBank/DDBJ databases">
        <title>Updating the genus Pseudomonas: Description of 43 new species and partition of the Pseudomonas putida group.</title>
        <authorList>
            <person name="Girard L."/>
            <person name="Lood C."/>
            <person name="Vandamme P."/>
            <person name="Rokni-Zadeh H."/>
            <person name="Van Noort V."/>
            <person name="Hofte M."/>
            <person name="Lavigne R."/>
            <person name="De Mot R."/>
        </authorList>
    </citation>
    <scope>NUCLEOTIDE SEQUENCE</scope>
    <source>
        <strain evidence="6">SWRI12</strain>
    </source>
</reference>
<proteinExistence type="predicted"/>
<comment type="caution">
    <text evidence="6">The sequence shown here is derived from an EMBL/GenBank/DDBJ whole genome shotgun (WGS) entry which is preliminary data.</text>
</comment>
<evidence type="ECO:0000313" key="8">
    <source>
        <dbReference type="EMBL" id="MBV4497969.1"/>
    </source>
</evidence>
<dbReference type="AlphaFoldDB" id="A0A9E2SXW0"/>
<feature type="domain" description="Transposase IS116/IS110/IS902 C-terminal" evidence="3">
    <location>
        <begin position="293"/>
        <end position="361"/>
    </location>
</feature>